<dbReference type="GeneID" id="111006323"/>
<dbReference type="OrthoDB" id="1913111at2759"/>
<dbReference type="GO" id="GO:0009451">
    <property type="term" value="P:RNA modification"/>
    <property type="evidence" value="ECO:0007669"/>
    <property type="project" value="InterPro"/>
</dbReference>
<dbReference type="InterPro" id="IPR011990">
    <property type="entry name" value="TPR-like_helical_dom_sf"/>
</dbReference>
<accession>A0A6J1C0G3</accession>
<keyword evidence="1" id="KW-0677">Repeat</keyword>
<sequence length="730" mass="82090">MSFNGDIAKHHQFLLQLLQACSKAPSLKATRPLHAITITMGPVPNQAIFVHNNLIFQYSSFGMLSVARNLFDKMPHRNAVSYNTVISAYSRCGFVNEAWGLFSEMRDCGFVSTQFTFGGLLSAELLDFWQGVQLQALSVKNGLFDADAIVGTALMWLYGRHGCFQEALCVFGDMNWKSLVTWNLILALLGRNQLVEECKSLFCELMSGGMGLSKFSFVGVLSCFSCEEDLKFGQQLHGIVIKIGFYNEVLVVNSLMNMYLQCGGFFLAEKLFYEVPIRDVVTYNSIIGAWEKVKKPEIALELFYDMSMDGLIPTQASFVNVVYSCSCLESSIYGEYFHSKIIRFALESDVYVGTSLVGFYAKFRKMEEARYCFDEIAEKNLVSWNTLILGHSTDCYTSSIYLLLEMLRFGYRPNEFTFSAIIRTLLASELLQIHCLIIRMGYEENDYVSSSLASSYAKHGLISDFLTYVSDSNKQPSVVLSNIIAGYHNRVGRYGETRKLLYLLEEPDIVSWNILIEACAKTSNYIKALVLFKCMLMLQIYPDNYTFISLLSVCAKLCNLALGSSVHGIIIKTSPSCRDTFMCNLLIDMYGKCGSIGCALKIFDKVEDRNLITWTILISILGLHGDAYEALERFAEMELSGFRPDEVALGAVLTACKHGGLVKEGMELFSKMKVKYGIEPEMNHYQCLVDLLSSHGHAAGVEKLIVTMPFPPDAFLWRSFLEGCKRQRTL</sequence>
<proteinExistence type="predicted"/>
<reference evidence="4" key="1">
    <citation type="submission" date="2025-08" db="UniProtKB">
        <authorList>
            <consortium name="RefSeq"/>
        </authorList>
    </citation>
    <scope>IDENTIFICATION</scope>
    <source>
        <strain evidence="4">OHB3-1</strain>
    </source>
</reference>
<dbReference type="FunFam" id="1.25.40.10:FF:001096">
    <property type="entry name" value="Pentatricopeptide repeat-containing protein"/>
    <property type="match status" value="1"/>
</dbReference>
<dbReference type="PANTHER" id="PTHR47926">
    <property type="entry name" value="PENTATRICOPEPTIDE REPEAT-CONTAINING PROTEIN"/>
    <property type="match status" value="1"/>
</dbReference>
<gene>
    <name evidence="4" type="primary">LOC111006323</name>
</gene>
<dbReference type="AlphaFoldDB" id="A0A6J1C0G3"/>
<dbReference type="Pfam" id="PF01535">
    <property type="entry name" value="PPR"/>
    <property type="match status" value="9"/>
</dbReference>
<dbReference type="Proteomes" id="UP000504603">
    <property type="component" value="Unplaced"/>
</dbReference>
<dbReference type="PROSITE" id="PS51375">
    <property type="entry name" value="PPR"/>
    <property type="match status" value="4"/>
</dbReference>
<keyword evidence="3" id="KW-1185">Reference proteome</keyword>
<evidence type="ECO:0000256" key="1">
    <source>
        <dbReference type="ARBA" id="ARBA00022737"/>
    </source>
</evidence>
<protein>
    <submittedName>
        <fullName evidence="4">Pentatricopeptide repeat-containing protein At3g58590-like</fullName>
    </submittedName>
</protein>
<dbReference type="PANTHER" id="PTHR47926:SF423">
    <property type="entry name" value="REPEAT-CONTAINING PROTEIN, PUTATIVE-RELATED"/>
    <property type="match status" value="1"/>
</dbReference>
<organism evidence="3 4">
    <name type="scientific">Momordica charantia</name>
    <name type="common">Bitter gourd</name>
    <name type="synonym">Balsam pear</name>
    <dbReference type="NCBI Taxonomy" id="3673"/>
    <lineage>
        <taxon>Eukaryota</taxon>
        <taxon>Viridiplantae</taxon>
        <taxon>Streptophyta</taxon>
        <taxon>Embryophyta</taxon>
        <taxon>Tracheophyta</taxon>
        <taxon>Spermatophyta</taxon>
        <taxon>Magnoliopsida</taxon>
        <taxon>eudicotyledons</taxon>
        <taxon>Gunneridae</taxon>
        <taxon>Pentapetalae</taxon>
        <taxon>rosids</taxon>
        <taxon>fabids</taxon>
        <taxon>Cucurbitales</taxon>
        <taxon>Cucurbitaceae</taxon>
        <taxon>Momordiceae</taxon>
        <taxon>Momordica</taxon>
    </lineage>
</organism>
<feature type="repeat" description="PPR" evidence="2">
    <location>
        <begin position="279"/>
        <end position="313"/>
    </location>
</feature>
<dbReference type="InterPro" id="IPR046960">
    <property type="entry name" value="PPR_At4g14850-like_plant"/>
</dbReference>
<evidence type="ECO:0000313" key="4">
    <source>
        <dbReference type="RefSeq" id="XP_022133878.1"/>
    </source>
</evidence>
<evidence type="ECO:0000313" key="3">
    <source>
        <dbReference type="Proteomes" id="UP000504603"/>
    </source>
</evidence>
<evidence type="ECO:0000256" key="2">
    <source>
        <dbReference type="PROSITE-ProRule" id="PRU00708"/>
    </source>
</evidence>
<dbReference type="Pfam" id="PF13041">
    <property type="entry name" value="PPR_2"/>
    <property type="match status" value="2"/>
</dbReference>
<feature type="repeat" description="PPR" evidence="2">
    <location>
        <begin position="508"/>
        <end position="542"/>
    </location>
</feature>
<dbReference type="FunFam" id="1.25.40.10:FF:000242">
    <property type="entry name" value="Pentatricopeptide repeat-containing protein"/>
    <property type="match status" value="1"/>
</dbReference>
<dbReference type="Gene3D" id="1.25.40.10">
    <property type="entry name" value="Tetratricopeptide repeat domain"/>
    <property type="match status" value="7"/>
</dbReference>
<dbReference type="KEGG" id="mcha:111006323"/>
<dbReference type="InterPro" id="IPR002885">
    <property type="entry name" value="PPR_rpt"/>
</dbReference>
<feature type="repeat" description="PPR" evidence="2">
    <location>
        <begin position="610"/>
        <end position="644"/>
    </location>
</feature>
<dbReference type="RefSeq" id="XP_022133878.1">
    <property type="nucleotide sequence ID" value="XM_022278186.1"/>
</dbReference>
<dbReference type="GO" id="GO:0003723">
    <property type="term" value="F:RNA binding"/>
    <property type="evidence" value="ECO:0007669"/>
    <property type="project" value="InterPro"/>
</dbReference>
<name>A0A6J1C0G3_MOMCH</name>
<dbReference type="NCBIfam" id="TIGR00756">
    <property type="entry name" value="PPR"/>
    <property type="match status" value="4"/>
</dbReference>
<feature type="repeat" description="PPR" evidence="2">
    <location>
        <begin position="78"/>
        <end position="112"/>
    </location>
</feature>